<evidence type="ECO:0000313" key="1">
    <source>
        <dbReference type="EMBL" id="KAF1949921.1"/>
    </source>
</evidence>
<dbReference type="EMBL" id="ML977030">
    <property type="protein sequence ID" value="KAF1949921.1"/>
    <property type="molecule type" value="Genomic_DNA"/>
</dbReference>
<organism evidence="1 2">
    <name type="scientific">Byssothecium circinans</name>
    <dbReference type="NCBI Taxonomy" id="147558"/>
    <lineage>
        <taxon>Eukaryota</taxon>
        <taxon>Fungi</taxon>
        <taxon>Dikarya</taxon>
        <taxon>Ascomycota</taxon>
        <taxon>Pezizomycotina</taxon>
        <taxon>Dothideomycetes</taxon>
        <taxon>Pleosporomycetidae</taxon>
        <taxon>Pleosporales</taxon>
        <taxon>Massarineae</taxon>
        <taxon>Massarinaceae</taxon>
        <taxon>Byssothecium</taxon>
    </lineage>
</organism>
<proteinExistence type="predicted"/>
<keyword evidence="2" id="KW-1185">Reference proteome</keyword>
<gene>
    <name evidence="1" type="ORF">CC80DRAFT_554821</name>
</gene>
<accession>A0A6A5TBD3</accession>
<reference evidence="1" key="1">
    <citation type="journal article" date="2020" name="Stud. Mycol.">
        <title>101 Dothideomycetes genomes: a test case for predicting lifestyles and emergence of pathogens.</title>
        <authorList>
            <person name="Haridas S."/>
            <person name="Albert R."/>
            <person name="Binder M."/>
            <person name="Bloem J."/>
            <person name="Labutti K."/>
            <person name="Salamov A."/>
            <person name="Andreopoulos B."/>
            <person name="Baker S."/>
            <person name="Barry K."/>
            <person name="Bills G."/>
            <person name="Bluhm B."/>
            <person name="Cannon C."/>
            <person name="Castanera R."/>
            <person name="Culley D."/>
            <person name="Daum C."/>
            <person name="Ezra D."/>
            <person name="Gonzalez J."/>
            <person name="Henrissat B."/>
            <person name="Kuo A."/>
            <person name="Liang C."/>
            <person name="Lipzen A."/>
            <person name="Lutzoni F."/>
            <person name="Magnuson J."/>
            <person name="Mondo S."/>
            <person name="Nolan M."/>
            <person name="Ohm R."/>
            <person name="Pangilinan J."/>
            <person name="Park H.-J."/>
            <person name="Ramirez L."/>
            <person name="Alfaro M."/>
            <person name="Sun H."/>
            <person name="Tritt A."/>
            <person name="Yoshinaga Y."/>
            <person name="Zwiers L.-H."/>
            <person name="Turgeon B."/>
            <person name="Goodwin S."/>
            <person name="Spatafora J."/>
            <person name="Crous P."/>
            <person name="Grigoriev I."/>
        </authorList>
    </citation>
    <scope>NUCLEOTIDE SEQUENCE</scope>
    <source>
        <strain evidence="1">CBS 675.92</strain>
    </source>
</reference>
<dbReference type="Proteomes" id="UP000800035">
    <property type="component" value="Unassembled WGS sequence"/>
</dbReference>
<dbReference type="AlphaFoldDB" id="A0A6A5TBD3"/>
<protein>
    <submittedName>
        <fullName evidence="1">Uncharacterized protein</fullName>
    </submittedName>
</protein>
<evidence type="ECO:0000313" key="2">
    <source>
        <dbReference type="Proteomes" id="UP000800035"/>
    </source>
</evidence>
<name>A0A6A5TBD3_9PLEO</name>
<sequence>MAVFISQGVAARVVRGRYRGRYRIEGGVEGGIEGGVEGGIEGGVEGGIEGGIEGVGGAGKAGSSSRTAFEISATALGVAACESAGVELAALGEGLLLSRRLPPPR</sequence>